<dbReference type="InterPro" id="IPR051081">
    <property type="entry name" value="HTH_MetalResp_TranReg"/>
</dbReference>
<accession>A0A371J2I9</accession>
<dbReference type="InterPro" id="IPR001845">
    <property type="entry name" value="HTH_ArsR_DNA-bd_dom"/>
</dbReference>
<comment type="caution">
    <text evidence="5">The sequence shown here is derived from an EMBL/GenBank/DDBJ whole genome shotgun (WGS) entry which is preliminary data.</text>
</comment>
<evidence type="ECO:0000256" key="1">
    <source>
        <dbReference type="ARBA" id="ARBA00023015"/>
    </source>
</evidence>
<dbReference type="InterPro" id="IPR036390">
    <property type="entry name" value="WH_DNA-bd_sf"/>
</dbReference>
<dbReference type="InterPro" id="IPR011991">
    <property type="entry name" value="ArsR-like_HTH"/>
</dbReference>
<evidence type="ECO:0000259" key="4">
    <source>
        <dbReference type="PROSITE" id="PS50987"/>
    </source>
</evidence>
<feature type="domain" description="HTH arsR-type" evidence="4">
    <location>
        <begin position="252"/>
        <end position="343"/>
    </location>
</feature>
<name>A0A371J2I9_9FIRM</name>
<dbReference type="Pfam" id="PF12840">
    <property type="entry name" value="HTH_20"/>
    <property type="match status" value="1"/>
</dbReference>
<dbReference type="InterPro" id="IPR036388">
    <property type="entry name" value="WH-like_DNA-bd_sf"/>
</dbReference>
<dbReference type="PANTHER" id="PTHR33154">
    <property type="entry name" value="TRANSCRIPTIONAL REGULATOR, ARSR FAMILY"/>
    <property type="match status" value="1"/>
</dbReference>
<dbReference type="EMBL" id="NOJY02000017">
    <property type="protein sequence ID" value="RDY27021.1"/>
    <property type="molecule type" value="Genomic_DNA"/>
</dbReference>
<dbReference type="CDD" id="cd00090">
    <property type="entry name" value="HTH_ARSR"/>
    <property type="match status" value="1"/>
</dbReference>
<dbReference type="SUPFAM" id="SSF46785">
    <property type="entry name" value="Winged helix' DNA-binding domain"/>
    <property type="match status" value="1"/>
</dbReference>
<evidence type="ECO:0000256" key="2">
    <source>
        <dbReference type="ARBA" id="ARBA00023125"/>
    </source>
</evidence>
<dbReference type="PROSITE" id="PS50987">
    <property type="entry name" value="HTH_ARSR_2"/>
    <property type="match status" value="1"/>
</dbReference>
<dbReference type="AlphaFoldDB" id="A0A371J2I9"/>
<dbReference type="GO" id="GO:0003677">
    <property type="term" value="F:DNA binding"/>
    <property type="evidence" value="ECO:0007669"/>
    <property type="project" value="UniProtKB-KW"/>
</dbReference>
<sequence>MDIKIEDKLNPICEILGLLFVSQNYEMIVNESIKELNSHGINGELFIKRHFKIIDKYIKAFDKYKKVNNNELFLLDEEDAGIFTLLSIGIIENEEIMTNIDDCSEEKLKREVLDAINDVFEIEGSNEDIDSTDKILEFIDKLDLSKNIKWRLLVVLKDLKKYYKELVIEVENNRQAYNEAYKVVEKYVPKLISDFTKYIGSGECELLNNIKNSEQDSYVIVPTLSMMNSFFEYKNTYHIGLLYELIYKEQIKAMGNKGELVLQLKALADKSKLEIVSLLKSEPMYSLEIAERLGLTPATVSYHMTVLLESNMVIVEKKNGKVYYSLNSTGIEKFIEELNRTLL</sequence>
<keyword evidence="3" id="KW-0804">Transcription</keyword>
<dbReference type="SMART" id="SM00418">
    <property type="entry name" value="HTH_ARSR"/>
    <property type="match status" value="1"/>
</dbReference>
<reference evidence="5 6" key="1">
    <citation type="journal article" date="2017" name="Genome Announc.">
        <title>Draft Genome Sequence of Romboutsia weinsteinii sp. nov. Strain CCRI-19649(T) Isolated from Surface Water.</title>
        <authorList>
            <person name="Maheux A.F."/>
            <person name="Boudreau D.K."/>
            <person name="Berube E."/>
            <person name="Boissinot M."/>
            <person name="Cantin P."/>
            <person name="Raymond F."/>
            <person name="Corbeil J."/>
            <person name="Omar R.F."/>
            <person name="Bergeron M.G."/>
        </authorList>
    </citation>
    <scope>NUCLEOTIDE SEQUENCE [LARGE SCALE GENOMIC DNA]</scope>
    <source>
        <strain evidence="5 6">CCRI-19649</strain>
    </source>
</reference>
<evidence type="ECO:0000313" key="5">
    <source>
        <dbReference type="EMBL" id="RDY27021.1"/>
    </source>
</evidence>
<dbReference type="Gene3D" id="1.10.10.10">
    <property type="entry name" value="Winged helix-like DNA-binding domain superfamily/Winged helix DNA-binding domain"/>
    <property type="match status" value="1"/>
</dbReference>
<organism evidence="5 6">
    <name type="scientific">Romboutsia weinsteinii</name>
    <dbReference type="NCBI Taxonomy" id="2020949"/>
    <lineage>
        <taxon>Bacteria</taxon>
        <taxon>Bacillati</taxon>
        <taxon>Bacillota</taxon>
        <taxon>Clostridia</taxon>
        <taxon>Peptostreptococcales</taxon>
        <taxon>Peptostreptococcaceae</taxon>
        <taxon>Romboutsia</taxon>
    </lineage>
</organism>
<dbReference type="NCBIfam" id="NF033788">
    <property type="entry name" value="HTH_metalloreg"/>
    <property type="match status" value="1"/>
</dbReference>
<keyword evidence="6" id="KW-1185">Reference proteome</keyword>
<dbReference type="GO" id="GO:0003700">
    <property type="term" value="F:DNA-binding transcription factor activity"/>
    <property type="evidence" value="ECO:0007669"/>
    <property type="project" value="InterPro"/>
</dbReference>
<gene>
    <name evidence="5" type="ORF">CHL78_011170</name>
</gene>
<dbReference type="RefSeq" id="WP_094365972.1">
    <property type="nucleotide sequence ID" value="NZ_NOJY02000017.1"/>
</dbReference>
<evidence type="ECO:0000313" key="6">
    <source>
        <dbReference type="Proteomes" id="UP000215694"/>
    </source>
</evidence>
<evidence type="ECO:0000256" key="3">
    <source>
        <dbReference type="ARBA" id="ARBA00023163"/>
    </source>
</evidence>
<keyword evidence="2" id="KW-0238">DNA-binding</keyword>
<protein>
    <submittedName>
        <fullName evidence="5">ArsR family transcriptional regulator</fullName>
    </submittedName>
</protein>
<dbReference type="Proteomes" id="UP000215694">
    <property type="component" value="Unassembled WGS sequence"/>
</dbReference>
<proteinExistence type="predicted"/>
<dbReference type="PANTHER" id="PTHR33154:SF18">
    <property type="entry name" value="ARSENICAL RESISTANCE OPERON REPRESSOR"/>
    <property type="match status" value="1"/>
</dbReference>
<dbReference type="PRINTS" id="PR00778">
    <property type="entry name" value="HTHARSR"/>
</dbReference>
<keyword evidence="1" id="KW-0805">Transcription regulation</keyword>
<dbReference type="OrthoDB" id="1706794at2"/>